<feature type="domain" description="EGF-like" evidence="21">
    <location>
        <begin position="1080"/>
        <end position="1116"/>
    </location>
</feature>
<dbReference type="GO" id="GO:0051049">
    <property type="term" value="P:regulation of transport"/>
    <property type="evidence" value="ECO:0007669"/>
    <property type="project" value="UniProtKB-ARBA"/>
</dbReference>
<dbReference type="CDD" id="cd00033">
    <property type="entry name" value="CCP"/>
    <property type="match status" value="30"/>
</dbReference>
<dbReference type="PROSITE" id="PS50835">
    <property type="entry name" value="IG_LIKE"/>
    <property type="match status" value="1"/>
</dbReference>
<dbReference type="InterPro" id="IPR000436">
    <property type="entry name" value="Sushi_SCR_CCP_dom"/>
</dbReference>
<feature type="disulfide bond" evidence="17">
    <location>
        <begin position="150"/>
        <end position="177"/>
    </location>
</feature>
<dbReference type="Proteomes" id="UP000828390">
    <property type="component" value="Unassembled WGS sequence"/>
</dbReference>
<dbReference type="SMART" id="SM00179">
    <property type="entry name" value="EGF_CA"/>
    <property type="match status" value="12"/>
</dbReference>
<evidence type="ECO:0000256" key="4">
    <source>
        <dbReference type="ARBA" id="ARBA00022536"/>
    </source>
</evidence>
<dbReference type="InterPro" id="IPR013032">
    <property type="entry name" value="EGF-like_CS"/>
</dbReference>
<gene>
    <name evidence="24" type="ORF">DPMN_013393</name>
</gene>
<dbReference type="GO" id="GO:0016324">
    <property type="term" value="C:apical plasma membrane"/>
    <property type="evidence" value="ECO:0007669"/>
    <property type="project" value="UniProtKB-SubCell"/>
</dbReference>
<feature type="signal peptide" evidence="20">
    <location>
        <begin position="1"/>
        <end position="19"/>
    </location>
</feature>
<evidence type="ECO:0000313" key="24">
    <source>
        <dbReference type="EMBL" id="KAH3889339.1"/>
    </source>
</evidence>
<feature type="disulfide bond" evidence="17">
    <location>
        <begin position="1989"/>
        <end position="2032"/>
    </location>
</feature>
<feature type="disulfide bond" evidence="16">
    <location>
        <begin position="1215"/>
        <end position="1224"/>
    </location>
</feature>
<dbReference type="GO" id="GO:0023052">
    <property type="term" value="P:signaling"/>
    <property type="evidence" value="ECO:0007669"/>
    <property type="project" value="UniProtKB-ARBA"/>
</dbReference>
<feature type="disulfide bond" evidence="16">
    <location>
        <begin position="1253"/>
        <end position="1262"/>
    </location>
</feature>
<dbReference type="EMBL" id="JAIWYP010000001">
    <property type="protein sequence ID" value="KAH3889339.1"/>
    <property type="molecule type" value="Genomic_DNA"/>
</dbReference>
<sequence length="2562" mass="268315">MWCHRSWILLHLLSYTVYCQIISDTTCVDDSACTYANSVCDAGPKLCVCAAGYGFNSDSTKCLLNCNQPIINDGTVATPDGTLESATASFTCNSNFVISGTAMSTCTASGWDPQLSTCNCPTLNDIFGGIVDATAKSVSSSVGGKATYTCNTGLQLDGIGERTCQTGVGWSPTEPTCVCNPPTIDEGTVATPDGTLADATASFTCNTNFVISGAAISTCTASGWDPQPPTCNCPTLNDIFGGIVDATAKSASSPVGGKATYTCNTGLQLDGVGERTCQTGVGWSPTEPTCVCNPPTIDDGTVATPDGTLADATASFTCNTNFVISGAAISTCTASGWDPQPPTCNCPTLNDIPGGTVDATAKSASSPVGGKATYTCNTVLQLDGVGERTCQTGVGWSPTEPTCECPILTDIPGGTVNEAVRTSSTALNGIASYQCNTDMLLVGTADRTCVPELGWNGTAPECHCAALTNPIDGTVDKTTGTISETAIYTCNANFLRNGAETITCTATGWSHAAPTCECPTLSDIPGGTVTEAAKIGSTVKGGVARYECSTNLVMIGTADRTCLTEFGWNGTAPACHCTALTNPVDGSVNKTTGTIPIGETATYTCNINFERNGAETTACTTTGWSNLAPTCECPTLSDIIGGTVTEQAKIKSTVLGGVAVYQCNAGLVLVGNADRMCVTETGWSGTVPECRCPALTHPVDGAVDKDMGLIPIGETATYNCSAQFVLNGASTTECTATGWSITAPKCECSALSDIPGGTVTGAVKTGSTVLGGVARYQCAANLVMVGTAERTCVTGIGWDGAVPACHCAALPNPVDGTVDKTTGTIPIGDTAIYTCNLNFVRNGEQTTACTANGWSKEAPTCECPSLPAPDNGQVTQPANSSPIGTEASYTCDNKYKLSGTQNRTCTSVIGWSGIAPTCVEECGPLSPPANGNVTYTDTVVNSTATYSCDAHFKLMGDVTRTCGPGNTWIGNPPTCIGDCGSLVNPVNGEVTYTDTVINNVATYTCADGYRLQGSALRTCVSGSPAIWSPTAPICEAGKLNDDCSVRTLLCKDIQFAECRGGLCRCLPGYNSDGTGYNCTEIDECQSSPCLNGGSCNNEVDRFTCTCDAGWNGTHCQQNINDCLPNPCSNGATCQDGVNTFTCNCTAGYAGPLCATDINECLSSECKNGSTCVDLVNAYKCVCPTGYTGDVNECAGIVCKNGGTCVDQVAAHVCNCVSGFTGTACETNIDNCEGITCNNTGVCLDGINTFSCACDPGWEGTLCQIDKNDCVDHSCANGATCQDGVNSYSCVCPDGYIGDFCQSEINECNSDPCKNGGACTNLVNKYNCTCLAGYIGNNCETNKDECAPNPCIHGTCEDRVNDYLCTCEQGYTGKNCENDINECSSHPCKHGATCNNLVNELTCTCTPGYTGPLCASEIDECLPNMCQNAATCVDLLNAYECQCPAGYSGTNCELDINECLPNPCQNGALCQDVVNSFTCTCVTGFTGKTCESNINECASSPCLNGGTCKDLVNGFECTCTDGYTGVNCRPAVLGDHCSIRPVVCSNILNSQCTSDTCQCMAGFEKTAEAACSKKNCGNLAYLDHGTVDSSAGTLYAAVASFTCNTGYVRSGVASVTCTSAGTWSDAVPTCTIRTCPTIAMPPNGDVVYSPNRDYLSRADFSCSPGYILTGATSRTCQANGAWDGTSPTCVIKVCSVLDAPDDGTVDQHSGNVYGSTATYACNTGYALIGHNSTTCTDTSIWNNPKPVCQIKDCGQLSSPSNGDADVSMGTKYGAVVVFSCNTGYERIGVASVKCLDTGVWSAKPPVCQIKDCGAPPAPTNGIVDTSEDTTYQAVVSYSCKAGFVLNGIIERTCQSDRTWTNEAPTCDRISCGTLVEPAHGHVDLSDGIMFEDVAYFSCDPGYRVTSGDLKRVCLATELWSGNTPVCTINVCATLQHPIHGLVATPMGNTSGAVAEYSCDVGFSILGVNNRTCDHDGVWTGVAPTCGITDCGPVPQVPHGNVTYSPDTVYRSAVMFTCDDGAGYKLVGVASRICQPSGLWSDMQPSCELKDCGLPKAVANGFFTYTSTDVHSVSTYACNYGYGLVGSAAVTCMTSGFWGPLPVCSLDCGDPPVVAHSTVHIPTRTLVGDKATYTCSNGYVVSGSASIQCQTSGAWSKTPICYIVTMGYGEACVSTSQCDTDQATCRTDRGQNMCLCAASGELYDVQTNACLKICNDLPEAQTFPYGWVVHPEVPSAGQIAVYSCAAGYALHGHSVRMCQSDGRWSGVEPKCSFGCPFPTNPLNGYVNTSEGLVAGNRIQYYCKPGYALRGEEFRVCLQDSTWSGSEPTCAIECETLPEIKNGYIDMSDGRWEGVHVIYVCHNNYALAGDSIRKCEYTGRWSGLEPTCGFAMFPDIVLALGGVLLFIILVDVFAIIFFLIYKFHKKPEVKFDDISKEDVNNTTEIEDFGDNPMVKPQAFSIYGKNYKVPTISHNDDPATPHPPPQPNPASKIISLSLFDKPSAAWKKIFRKDRKYEPEVEERSKDDEVYASRHALHGFPTGPSRDGEYQNSDELDLSFDSQESTA</sequence>
<feature type="domain" description="Sushi" evidence="23">
    <location>
        <begin position="859"/>
        <end position="920"/>
    </location>
</feature>
<keyword evidence="2" id="KW-0217">Developmental protein</keyword>
<feature type="disulfide bond" evidence="16">
    <location>
        <begin position="1480"/>
        <end position="1489"/>
    </location>
</feature>
<evidence type="ECO:0000256" key="5">
    <source>
        <dbReference type="ARBA" id="ARBA00022553"/>
    </source>
</evidence>
<dbReference type="GO" id="GO:0061326">
    <property type="term" value="P:renal tubule development"/>
    <property type="evidence" value="ECO:0007669"/>
    <property type="project" value="UniProtKB-ARBA"/>
</dbReference>
<dbReference type="GO" id="GO:0003002">
    <property type="term" value="P:regionalization"/>
    <property type="evidence" value="ECO:0007669"/>
    <property type="project" value="UniProtKB-ARBA"/>
</dbReference>
<dbReference type="SMART" id="SM00032">
    <property type="entry name" value="CCP"/>
    <property type="match status" value="30"/>
</dbReference>
<evidence type="ECO:0000256" key="10">
    <source>
        <dbReference type="ARBA" id="ARBA00022782"/>
    </source>
</evidence>
<dbReference type="GO" id="GO:0060255">
    <property type="term" value="P:regulation of macromolecule metabolic process"/>
    <property type="evidence" value="ECO:0007669"/>
    <property type="project" value="UniProtKB-ARBA"/>
</dbReference>
<comment type="subcellular location">
    <subcellularLocation>
        <location evidence="1">Apical cell membrane</location>
        <topology evidence="1">Single-pass type I membrane protein</topology>
    </subcellularLocation>
</comment>
<dbReference type="GO" id="GO:0009967">
    <property type="term" value="P:positive regulation of signal transduction"/>
    <property type="evidence" value="ECO:0007669"/>
    <property type="project" value="UniProtKB-ARBA"/>
</dbReference>
<feature type="disulfide bond" evidence="17">
    <location>
        <begin position="263"/>
        <end position="290"/>
    </location>
</feature>
<dbReference type="GO" id="GO:0048871">
    <property type="term" value="P:multicellular organismal-level homeostasis"/>
    <property type="evidence" value="ECO:0007669"/>
    <property type="project" value="UniProtKB-ARBA"/>
</dbReference>
<dbReference type="FunFam" id="2.10.25.10:FF:000143">
    <property type="entry name" value="Protein crumbs 1"/>
    <property type="match status" value="1"/>
</dbReference>
<feature type="domain" description="Sushi" evidence="23">
    <location>
        <begin position="1750"/>
        <end position="1808"/>
    </location>
</feature>
<dbReference type="CDD" id="cd00054">
    <property type="entry name" value="EGF_CA"/>
    <property type="match status" value="12"/>
</dbReference>
<dbReference type="PANTHER" id="PTHR19325:SF575">
    <property type="entry name" value="LOCOMOTION-RELATED PROTEIN HIKARU GENKI"/>
    <property type="match status" value="1"/>
</dbReference>
<dbReference type="Pfam" id="PF12661">
    <property type="entry name" value="hEGF"/>
    <property type="match status" value="1"/>
</dbReference>
<feature type="domain" description="EGF-like" evidence="21">
    <location>
        <begin position="1156"/>
        <end position="1188"/>
    </location>
</feature>
<evidence type="ECO:0000256" key="8">
    <source>
        <dbReference type="ARBA" id="ARBA00022729"/>
    </source>
</evidence>
<feature type="domain" description="EGF-like" evidence="21">
    <location>
        <begin position="1341"/>
        <end position="1376"/>
    </location>
</feature>
<keyword evidence="9" id="KW-0677">Repeat</keyword>
<feature type="disulfide bond" evidence="16">
    <location>
        <begin position="1366"/>
        <end position="1375"/>
    </location>
</feature>
<dbReference type="FunFam" id="2.10.25.10:FF:000247">
    <property type="entry name" value="Delta/notch like EGF repeat containing"/>
    <property type="match status" value="1"/>
</dbReference>
<evidence type="ECO:0000256" key="3">
    <source>
        <dbReference type="ARBA" id="ARBA00022475"/>
    </source>
</evidence>
<feature type="disulfide bond" evidence="17">
    <location>
        <begin position="1779"/>
        <end position="1806"/>
    </location>
</feature>
<dbReference type="SUPFAM" id="SSF57196">
    <property type="entry name" value="EGF/Laminin"/>
    <property type="match status" value="5"/>
</dbReference>
<dbReference type="GO" id="GO:0030182">
    <property type="term" value="P:neuron differentiation"/>
    <property type="evidence" value="ECO:0007669"/>
    <property type="project" value="UniProtKB-ARBA"/>
</dbReference>
<keyword evidence="6 17" id="KW-0768">Sushi</keyword>
<comment type="caution">
    <text evidence="24">The sequence shown here is derived from an EMBL/GenBank/DDBJ whole genome shotgun (WGS) entry which is preliminary data.</text>
</comment>
<dbReference type="GO" id="GO:0048638">
    <property type="term" value="P:regulation of developmental growth"/>
    <property type="evidence" value="ECO:0007669"/>
    <property type="project" value="UniProtKB-ARBA"/>
</dbReference>
<dbReference type="InterPro" id="IPR050350">
    <property type="entry name" value="Compl-Cell_Adhes-Reg"/>
</dbReference>
<feature type="domain" description="Sushi" evidence="23">
    <location>
        <begin position="1868"/>
        <end position="1927"/>
    </location>
</feature>
<feature type="domain" description="Sushi" evidence="23">
    <location>
        <begin position="1573"/>
        <end position="1631"/>
    </location>
</feature>
<feature type="domain" description="Sushi" evidence="23">
    <location>
        <begin position="344"/>
        <end position="405"/>
    </location>
</feature>
<dbReference type="PANTHER" id="PTHR19325">
    <property type="entry name" value="COMPLEMENT COMPONENT-RELATED SUSHI DOMAIN-CONTAINING"/>
    <property type="match status" value="1"/>
</dbReference>
<keyword evidence="14 16" id="KW-1015">Disulfide bond</keyword>
<feature type="disulfide bond" evidence="17">
    <location>
        <begin position="1838"/>
        <end position="1865"/>
    </location>
</feature>
<dbReference type="FunFam" id="2.10.25.10:FF:000565">
    <property type="entry name" value="Predicted protein"/>
    <property type="match status" value="1"/>
</dbReference>
<feature type="domain" description="Sushi" evidence="23">
    <location>
        <begin position="1928"/>
        <end position="1986"/>
    </location>
</feature>
<accession>A0A9D4N8X4</accession>
<dbReference type="SUPFAM" id="SSF57535">
    <property type="entry name" value="Complement control module/SCR domain"/>
    <property type="match status" value="30"/>
</dbReference>
<feature type="domain" description="Sushi" evidence="23">
    <location>
        <begin position="629"/>
        <end position="692"/>
    </location>
</feature>
<evidence type="ECO:0000259" key="21">
    <source>
        <dbReference type="PROSITE" id="PS50026"/>
    </source>
</evidence>
<keyword evidence="4 16" id="KW-0245">EGF-like domain</keyword>
<feature type="domain" description="EGF-like" evidence="21">
    <location>
        <begin position="1118"/>
        <end position="1154"/>
    </location>
</feature>
<feature type="transmembrane region" description="Helical" evidence="19">
    <location>
        <begin position="2393"/>
        <end position="2418"/>
    </location>
</feature>
<feature type="disulfide bond" evidence="17">
    <location>
        <begin position="2300"/>
        <end position="2327"/>
    </location>
</feature>
<dbReference type="GO" id="GO:0002064">
    <property type="term" value="P:epithelial cell development"/>
    <property type="evidence" value="ECO:0007669"/>
    <property type="project" value="UniProtKB-ARBA"/>
</dbReference>
<feature type="domain" description="Sushi" evidence="23">
    <location>
        <begin position="1987"/>
        <end position="2047"/>
    </location>
</feature>
<keyword evidence="25" id="KW-1185">Reference proteome</keyword>
<feature type="domain" description="Sushi" evidence="23">
    <location>
        <begin position="231"/>
        <end position="292"/>
    </location>
</feature>
<evidence type="ECO:0000256" key="15">
    <source>
        <dbReference type="ARBA" id="ARBA00023180"/>
    </source>
</evidence>
<feature type="domain" description="EGF-like" evidence="21">
    <location>
        <begin position="1492"/>
        <end position="1528"/>
    </location>
</feature>
<evidence type="ECO:0000256" key="20">
    <source>
        <dbReference type="SAM" id="SignalP"/>
    </source>
</evidence>
<feature type="disulfide bond" evidence="17">
    <location>
        <begin position="1720"/>
        <end position="1747"/>
    </location>
</feature>
<keyword evidence="15" id="KW-0325">Glycoprotein</keyword>
<feature type="compositionally biased region" description="Basic and acidic residues" evidence="18">
    <location>
        <begin position="2510"/>
        <end position="2527"/>
    </location>
</feature>
<dbReference type="GO" id="GO:0007154">
    <property type="term" value="P:cell communication"/>
    <property type="evidence" value="ECO:0007669"/>
    <property type="project" value="UniProtKB-ARBA"/>
</dbReference>
<feature type="disulfide bond" evidence="17">
    <location>
        <begin position="2358"/>
        <end position="2385"/>
    </location>
</feature>
<evidence type="ECO:0000259" key="22">
    <source>
        <dbReference type="PROSITE" id="PS50835"/>
    </source>
</evidence>
<feature type="domain" description="EGF-like" evidence="21">
    <location>
        <begin position="1454"/>
        <end position="1490"/>
    </location>
</feature>
<evidence type="ECO:0000256" key="1">
    <source>
        <dbReference type="ARBA" id="ARBA00004247"/>
    </source>
</evidence>
<dbReference type="InterPro" id="IPR007110">
    <property type="entry name" value="Ig-like_dom"/>
</dbReference>
<keyword evidence="8 20" id="KW-0732">Signal</keyword>
<dbReference type="InterPro" id="IPR009030">
    <property type="entry name" value="Growth_fac_rcpt_cys_sf"/>
</dbReference>
<dbReference type="FunFam" id="2.10.25.10:FF:000327">
    <property type="entry name" value="neurogenic locus notch homolog protein 4"/>
    <property type="match status" value="1"/>
</dbReference>
<keyword evidence="12 19" id="KW-1133">Transmembrane helix</keyword>
<feature type="region of interest" description="Disordered" evidence="18">
    <location>
        <begin position="2510"/>
        <end position="2562"/>
    </location>
</feature>
<dbReference type="GO" id="GO:0051240">
    <property type="term" value="P:positive regulation of multicellular organismal process"/>
    <property type="evidence" value="ECO:0007669"/>
    <property type="project" value="UniProtKB-ARBA"/>
</dbReference>
<dbReference type="GO" id="GO:0080090">
    <property type="term" value="P:regulation of primary metabolic process"/>
    <property type="evidence" value="ECO:0007669"/>
    <property type="project" value="UniProtKB-ARBA"/>
</dbReference>
<feature type="domain" description="Sushi" evidence="23">
    <location>
        <begin position="977"/>
        <end position="1036"/>
    </location>
</feature>
<dbReference type="GO" id="GO:0005911">
    <property type="term" value="C:cell-cell junction"/>
    <property type="evidence" value="ECO:0007669"/>
    <property type="project" value="UniProtKB-ARBA"/>
</dbReference>
<feature type="disulfide bond" evidence="17">
    <location>
        <begin position="663"/>
        <end position="690"/>
    </location>
</feature>
<dbReference type="PROSITE" id="PS01187">
    <property type="entry name" value="EGF_CA"/>
    <property type="match status" value="3"/>
</dbReference>
<dbReference type="SMART" id="SM00274">
    <property type="entry name" value="FOLN"/>
    <property type="match status" value="4"/>
</dbReference>
<feature type="domain" description="Sushi" evidence="23">
    <location>
        <begin position="2330"/>
        <end position="2387"/>
    </location>
</feature>
<feature type="domain" description="EGF-like" evidence="21">
    <location>
        <begin position="1227"/>
        <end position="1263"/>
    </location>
</feature>
<feature type="disulfide bond" evidence="17">
    <location>
        <begin position="1602"/>
        <end position="1629"/>
    </location>
</feature>
<keyword evidence="3" id="KW-1003">Cell membrane</keyword>
<feature type="domain" description="Sushi" evidence="23">
    <location>
        <begin position="2104"/>
        <end position="2161"/>
    </location>
</feature>
<reference evidence="24" key="2">
    <citation type="submission" date="2020-11" db="EMBL/GenBank/DDBJ databases">
        <authorList>
            <person name="McCartney M.A."/>
            <person name="Auch B."/>
            <person name="Kono T."/>
            <person name="Mallez S."/>
            <person name="Becker A."/>
            <person name="Gohl D.M."/>
            <person name="Silverstein K.A.T."/>
            <person name="Koren S."/>
            <person name="Bechman K.B."/>
            <person name="Herman A."/>
            <person name="Abrahante J.E."/>
            <person name="Garbe J."/>
        </authorList>
    </citation>
    <scope>NUCLEOTIDE SEQUENCE</scope>
    <source>
        <strain evidence="24">Duluth1</strain>
        <tissue evidence="24">Whole animal</tissue>
    </source>
</reference>
<evidence type="ECO:0000256" key="16">
    <source>
        <dbReference type="PROSITE-ProRule" id="PRU00076"/>
    </source>
</evidence>
<feature type="region of interest" description="Disordered" evidence="18">
    <location>
        <begin position="2468"/>
        <end position="2488"/>
    </location>
</feature>
<feature type="domain" description="Sushi" evidence="23">
    <location>
        <begin position="2048"/>
        <end position="2102"/>
    </location>
</feature>
<evidence type="ECO:0000256" key="13">
    <source>
        <dbReference type="ARBA" id="ARBA00023136"/>
    </source>
</evidence>
<dbReference type="GO" id="GO:0048592">
    <property type="term" value="P:eye morphogenesis"/>
    <property type="evidence" value="ECO:0007669"/>
    <property type="project" value="UniProtKB-ARBA"/>
</dbReference>
<feature type="domain" description="Sushi" evidence="23">
    <location>
        <begin position="2271"/>
        <end position="2329"/>
    </location>
</feature>
<proteinExistence type="predicted"/>
<dbReference type="FunFam" id="2.10.25.10:FF:000006">
    <property type="entry name" value="Versican core protein-like isoform 1"/>
    <property type="match status" value="1"/>
</dbReference>
<comment type="caution">
    <text evidence="16">Lacks conserved residue(s) required for the propagation of feature annotation.</text>
</comment>
<feature type="domain" description="EGF-like" evidence="21">
    <location>
        <begin position="1378"/>
        <end position="1414"/>
    </location>
</feature>
<dbReference type="InterPro" id="IPR035976">
    <property type="entry name" value="Sushi/SCR/CCP_sf"/>
</dbReference>
<dbReference type="PROSITE" id="PS00010">
    <property type="entry name" value="ASX_HYDROXYL"/>
    <property type="match status" value="9"/>
</dbReference>
<dbReference type="PROSITE" id="PS00022">
    <property type="entry name" value="EGF_1"/>
    <property type="match status" value="11"/>
</dbReference>
<dbReference type="InterPro" id="IPR000152">
    <property type="entry name" value="EGF-type_Asp/Asn_hydroxyl_site"/>
</dbReference>
<feature type="domain" description="Ig-like" evidence="22">
    <location>
        <begin position="519"/>
        <end position="621"/>
    </location>
</feature>
<feature type="disulfide bond" evidence="17">
    <location>
        <begin position="376"/>
        <end position="403"/>
    </location>
</feature>
<evidence type="ECO:0000256" key="19">
    <source>
        <dbReference type="SAM" id="Phobius"/>
    </source>
</evidence>
<feature type="domain" description="Sushi" evidence="23">
    <location>
        <begin position="1691"/>
        <end position="1749"/>
    </location>
</feature>
<feature type="domain" description="Sushi" evidence="23">
    <location>
        <begin position="2210"/>
        <end position="2269"/>
    </location>
</feature>
<dbReference type="GO" id="GO:0008593">
    <property type="term" value="P:regulation of Notch signaling pathway"/>
    <property type="evidence" value="ECO:0007669"/>
    <property type="project" value="UniProtKB-ARBA"/>
</dbReference>
<dbReference type="GO" id="GO:0048598">
    <property type="term" value="P:embryonic morphogenesis"/>
    <property type="evidence" value="ECO:0007669"/>
    <property type="project" value="UniProtKB-ARBA"/>
</dbReference>
<dbReference type="InterPro" id="IPR018097">
    <property type="entry name" value="EGF_Ca-bd_CS"/>
</dbReference>
<keyword evidence="10" id="KW-0221">Differentiation</keyword>
<dbReference type="FunFam" id="2.10.25.10:FF:000391">
    <property type="entry name" value="Weary, isoform C"/>
    <property type="match status" value="1"/>
</dbReference>
<dbReference type="Gene3D" id="2.10.25.10">
    <property type="entry name" value="Laminin"/>
    <property type="match status" value="12"/>
</dbReference>
<evidence type="ECO:0000256" key="9">
    <source>
        <dbReference type="ARBA" id="ARBA00022737"/>
    </source>
</evidence>
<dbReference type="Pfam" id="PF00008">
    <property type="entry name" value="EGF"/>
    <property type="match status" value="3"/>
</dbReference>
<dbReference type="FunFam" id="2.10.25.10:FF:000309">
    <property type="entry name" value="Uncharacterized protein, isoform A"/>
    <property type="match status" value="1"/>
</dbReference>
<name>A0A9D4N8X4_DREPO</name>
<evidence type="ECO:0000256" key="7">
    <source>
        <dbReference type="ARBA" id="ARBA00022692"/>
    </source>
</evidence>
<evidence type="ECO:0000256" key="18">
    <source>
        <dbReference type="SAM" id="MobiDB-lite"/>
    </source>
</evidence>
<dbReference type="FunFam" id="2.10.25.10:FF:000122">
    <property type="entry name" value="Protein crumbs homolog 2"/>
    <property type="match status" value="1"/>
</dbReference>
<feature type="domain" description="Sushi" evidence="23">
    <location>
        <begin position="514"/>
        <end position="577"/>
    </location>
</feature>
<keyword evidence="7 19" id="KW-0812">Transmembrane</keyword>
<feature type="disulfide bond" evidence="17">
    <location>
        <begin position="1957"/>
        <end position="1984"/>
    </location>
</feature>
<feature type="chain" id="PRO_5038636404" evidence="20">
    <location>
        <begin position="20"/>
        <end position="2562"/>
    </location>
</feature>
<evidence type="ECO:0000256" key="6">
    <source>
        <dbReference type="ARBA" id="ARBA00022659"/>
    </source>
</evidence>
<keyword evidence="13 19" id="KW-0472">Membrane</keyword>
<evidence type="ECO:0000313" key="25">
    <source>
        <dbReference type="Proteomes" id="UP000828390"/>
    </source>
</evidence>
<dbReference type="InterPro" id="IPR003645">
    <property type="entry name" value="Fol_N"/>
</dbReference>
<feature type="domain" description="EGF-like" evidence="21">
    <location>
        <begin position="1265"/>
        <end position="1301"/>
    </location>
</feature>
<reference evidence="24" key="1">
    <citation type="journal article" date="2019" name="bioRxiv">
        <title>The Genome of the Zebra Mussel, Dreissena polymorpha: A Resource for Invasive Species Research.</title>
        <authorList>
            <person name="McCartney M.A."/>
            <person name="Auch B."/>
            <person name="Kono T."/>
            <person name="Mallez S."/>
            <person name="Zhang Y."/>
            <person name="Obille A."/>
            <person name="Becker A."/>
            <person name="Abrahante J.E."/>
            <person name="Garbe J."/>
            <person name="Badalamenti J.P."/>
            <person name="Herman A."/>
            <person name="Mangelson H."/>
            <person name="Liachko I."/>
            <person name="Sullivan S."/>
            <person name="Sone E.D."/>
            <person name="Koren S."/>
            <person name="Silverstein K.A.T."/>
            <person name="Beckman K.B."/>
            <person name="Gohl D.M."/>
        </authorList>
    </citation>
    <scope>NUCLEOTIDE SEQUENCE</scope>
    <source>
        <strain evidence="24">Duluth1</strain>
        <tissue evidence="24">Whole animal</tissue>
    </source>
</reference>
<feature type="disulfide bond" evidence="17">
    <location>
        <begin position="1661"/>
        <end position="1688"/>
    </location>
</feature>
<dbReference type="PRINTS" id="PR00010">
    <property type="entry name" value="EGFBLOOD"/>
</dbReference>
<evidence type="ECO:0000256" key="2">
    <source>
        <dbReference type="ARBA" id="ARBA00022473"/>
    </source>
</evidence>
<dbReference type="InterPro" id="IPR001881">
    <property type="entry name" value="EGF-like_Ca-bd_dom"/>
</dbReference>
<dbReference type="PROSITE" id="PS01186">
    <property type="entry name" value="EGF_2"/>
    <property type="match status" value="11"/>
</dbReference>
<evidence type="ECO:0000256" key="14">
    <source>
        <dbReference type="ARBA" id="ARBA00023157"/>
    </source>
</evidence>
<feature type="disulfide bond" evidence="16">
    <location>
        <begin position="1291"/>
        <end position="1300"/>
    </location>
</feature>
<organism evidence="24 25">
    <name type="scientific">Dreissena polymorpha</name>
    <name type="common">Zebra mussel</name>
    <name type="synonym">Mytilus polymorpha</name>
    <dbReference type="NCBI Taxonomy" id="45954"/>
    <lineage>
        <taxon>Eukaryota</taxon>
        <taxon>Metazoa</taxon>
        <taxon>Spiralia</taxon>
        <taxon>Lophotrochozoa</taxon>
        <taxon>Mollusca</taxon>
        <taxon>Bivalvia</taxon>
        <taxon>Autobranchia</taxon>
        <taxon>Heteroconchia</taxon>
        <taxon>Euheterodonta</taxon>
        <taxon>Imparidentia</taxon>
        <taxon>Neoheterodontei</taxon>
        <taxon>Myida</taxon>
        <taxon>Dreissenoidea</taxon>
        <taxon>Dreissenidae</taxon>
        <taxon>Dreissena</taxon>
    </lineage>
</organism>
<feature type="disulfide bond" evidence="16">
    <location>
        <begin position="1404"/>
        <end position="1413"/>
    </location>
</feature>
<evidence type="ECO:0000256" key="11">
    <source>
        <dbReference type="ARBA" id="ARBA00022837"/>
    </source>
</evidence>
<protein>
    <submittedName>
        <fullName evidence="24">Uncharacterized protein</fullName>
    </submittedName>
</protein>
<dbReference type="Gene3D" id="2.10.70.10">
    <property type="entry name" value="Complement Module, domain 1"/>
    <property type="match status" value="30"/>
</dbReference>
<feature type="disulfide bond" evidence="16">
    <location>
        <begin position="1442"/>
        <end position="1451"/>
    </location>
</feature>
<dbReference type="GO" id="GO:0050877">
    <property type="term" value="P:nervous system process"/>
    <property type="evidence" value="ECO:0007669"/>
    <property type="project" value="UniProtKB-ARBA"/>
</dbReference>
<keyword evidence="11" id="KW-0106">Calcium</keyword>
<feature type="domain" description="EGF-like" evidence="21">
    <location>
        <begin position="1416"/>
        <end position="1452"/>
    </location>
</feature>
<dbReference type="GO" id="GO:0060562">
    <property type="term" value="P:epithelial tube morphogenesis"/>
    <property type="evidence" value="ECO:0007669"/>
    <property type="project" value="UniProtKB-ARBA"/>
</dbReference>
<feature type="disulfide bond" evidence="17">
    <location>
        <begin position="2242"/>
        <end position="2269"/>
    </location>
</feature>
<dbReference type="Pfam" id="PF00084">
    <property type="entry name" value="Sushi"/>
    <property type="match status" value="30"/>
</dbReference>
<dbReference type="PROSITE" id="PS50026">
    <property type="entry name" value="EGF_3"/>
    <property type="match status" value="12"/>
</dbReference>
<dbReference type="SMART" id="SM00181">
    <property type="entry name" value="EGF"/>
    <property type="match status" value="15"/>
</dbReference>
<feature type="domain" description="EGF-like" evidence="21">
    <location>
        <begin position="1189"/>
        <end position="1225"/>
    </location>
</feature>
<evidence type="ECO:0000259" key="23">
    <source>
        <dbReference type="PROSITE" id="PS50923"/>
    </source>
</evidence>
<dbReference type="GO" id="GO:0005509">
    <property type="term" value="F:calcium ion binding"/>
    <property type="evidence" value="ECO:0007669"/>
    <property type="project" value="InterPro"/>
</dbReference>
<evidence type="ECO:0000256" key="12">
    <source>
        <dbReference type="ARBA" id="ARBA00022989"/>
    </source>
</evidence>
<feature type="disulfide bond" evidence="16">
    <location>
        <begin position="1144"/>
        <end position="1153"/>
    </location>
</feature>
<dbReference type="Pfam" id="PF25024">
    <property type="entry name" value="EGF_TEN"/>
    <property type="match status" value="1"/>
</dbReference>
<feature type="domain" description="Sushi" evidence="23">
    <location>
        <begin position="116"/>
        <end position="179"/>
    </location>
</feature>
<feature type="disulfide bond" evidence="16">
    <location>
        <begin position="1329"/>
        <end position="1338"/>
    </location>
</feature>
<dbReference type="GO" id="GO:0120025">
    <property type="term" value="C:plasma membrane bounded cell projection"/>
    <property type="evidence" value="ECO:0007669"/>
    <property type="project" value="UniProtKB-ARBA"/>
</dbReference>
<dbReference type="GO" id="GO:0051093">
    <property type="term" value="P:negative regulation of developmental process"/>
    <property type="evidence" value="ECO:0007669"/>
    <property type="project" value="UniProtKB-ARBA"/>
</dbReference>
<dbReference type="SUPFAM" id="SSF57184">
    <property type="entry name" value="Growth factor receptor domain"/>
    <property type="match status" value="2"/>
</dbReference>
<dbReference type="GO" id="GO:0009792">
    <property type="term" value="P:embryo development ending in birth or egg hatching"/>
    <property type="evidence" value="ECO:0007669"/>
    <property type="project" value="UniProtKB-ARBA"/>
</dbReference>
<feature type="disulfide bond" evidence="17">
    <location>
        <begin position="891"/>
        <end position="918"/>
    </location>
</feature>
<feature type="domain" description="Sushi" evidence="23">
    <location>
        <begin position="1632"/>
        <end position="1690"/>
    </location>
</feature>
<dbReference type="PROSITE" id="PS50923">
    <property type="entry name" value="SUSHI"/>
    <property type="match status" value="20"/>
</dbReference>
<feature type="disulfide bond" evidence="17">
    <location>
        <begin position="548"/>
        <end position="575"/>
    </location>
</feature>
<feature type="disulfide bond" evidence="16">
    <location>
        <begin position="1518"/>
        <end position="1527"/>
    </location>
</feature>
<feature type="disulfide bond" evidence="16">
    <location>
        <begin position="1106"/>
        <end position="1115"/>
    </location>
</feature>
<keyword evidence="5" id="KW-0597">Phosphoprotein</keyword>
<feature type="domain" description="Sushi" evidence="23">
    <location>
        <begin position="1809"/>
        <end position="1867"/>
    </location>
</feature>
<feature type="domain" description="EGF-like" evidence="21">
    <location>
        <begin position="1303"/>
        <end position="1339"/>
    </location>
</feature>
<feature type="disulfide bond" evidence="16">
    <location>
        <begin position="1345"/>
        <end position="1355"/>
    </location>
</feature>
<dbReference type="FunFam" id="2.10.25.10:FF:000004">
    <property type="entry name" value="Neurogenic locus notch 1"/>
    <property type="match status" value="3"/>
</dbReference>
<dbReference type="GO" id="GO:0051241">
    <property type="term" value="P:negative regulation of multicellular organismal process"/>
    <property type="evidence" value="ECO:0007669"/>
    <property type="project" value="UniProtKB-ARBA"/>
</dbReference>
<dbReference type="FunFam" id="2.10.25.10:FF:000080">
    <property type="entry name" value="Neurogenic locus notch 1"/>
    <property type="match status" value="1"/>
</dbReference>
<dbReference type="InterPro" id="IPR000742">
    <property type="entry name" value="EGF"/>
</dbReference>
<evidence type="ECO:0000256" key="17">
    <source>
        <dbReference type="PROSITE-ProRule" id="PRU00302"/>
    </source>
</evidence>